<dbReference type="InterPro" id="IPR036890">
    <property type="entry name" value="HATPase_C_sf"/>
</dbReference>
<dbReference type="InterPro" id="IPR050267">
    <property type="entry name" value="Anti-sigma-factor_SerPK"/>
</dbReference>
<keyword evidence="1" id="KW-0723">Serine/threonine-protein kinase</keyword>
<protein>
    <submittedName>
        <fullName evidence="3">ATP-binding protein</fullName>
    </submittedName>
</protein>
<proteinExistence type="predicted"/>
<dbReference type="GO" id="GO:0004674">
    <property type="term" value="F:protein serine/threonine kinase activity"/>
    <property type="evidence" value="ECO:0007669"/>
    <property type="project" value="UniProtKB-KW"/>
</dbReference>
<keyword evidence="3" id="KW-0547">Nucleotide-binding</keyword>
<dbReference type="Pfam" id="PF13581">
    <property type="entry name" value="HATPase_c_2"/>
    <property type="match status" value="1"/>
</dbReference>
<feature type="domain" description="Histidine kinase/HSP90-like ATPase" evidence="2">
    <location>
        <begin position="22"/>
        <end position="114"/>
    </location>
</feature>
<dbReference type="AlphaFoldDB" id="A0A9X2M5F1"/>
<evidence type="ECO:0000313" key="4">
    <source>
        <dbReference type="Proteomes" id="UP001142400"/>
    </source>
</evidence>
<dbReference type="Proteomes" id="UP001142400">
    <property type="component" value="Unassembled WGS sequence"/>
</dbReference>
<organism evidence="3 4">
    <name type="scientific">Streptomyces malaysiensis subsp. samsunensis</name>
    <dbReference type="NCBI Taxonomy" id="459658"/>
    <lineage>
        <taxon>Bacteria</taxon>
        <taxon>Bacillati</taxon>
        <taxon>Actinomycetota</taxon>
        <taxon>Actinomycetes</taxon>
        <taxon>Kitasatosporales</taxon>
        <taxon>Streptomycetaceae</taxon>
        <taxon>Streptomyces</taxon>
        <taxon>Streptomyces violaceusniger group</taxon>
    </lineage>
</organism>
<reference evidence="3" key="1">
    <citation type="submission" date="2022-06" db="EMBL/GenBank/DDBJ databases">
        <title>WGS of actinobacteria.</title>
        <authorList>
            <person name="Thawai C."/>
        </authorList>
    </citation>
    <scope>NUCLEOTIDE SEQUENCE</scope>
    <source>
        <strain evidence="3">DSM 42010</strain>
    </source>
</reference>
<dbReference type="CDD" id="cd16936">
    <property type="entry name" value="HATPase_RsbW-like"/>
    <property type="match status" value="1"/>
</dbReference>
<sequence>MTATARPSAVGVPAYSQVLLREPGAAALARQMVRTVLDTWHLPHLADEAAQVTSELVTNVVDHARGGSMRLSLTRVSEYRVRLAVTDKSRNEPVRKTPSPGEERGRGLAIVDAYSAAWGVDLLPWGKRVWCELEAGAGEDQR</sequence>
<keyword evidence="1" id="KW-0808">Transferase</keyword>
<evidence type="ECO:0000256" key="1">
    <source>
        <dbReference type="ARBA" id="ARBA00022527"/>
    </source>
</evidence>
<dbReference type="SUPFAM" id="SSF55874">
    <property type="entry name" value="ATPase domain of HSP90 chaperone/DNA topoisomerase II/histidine kinase"/>
    <property type="match status" value="1"/>
</dbReference>
<dbReference type="RefSeq" id="WP_257635543.1">
    <property type="nucleotide sequence ID" value="NZ_JANIIC010000076.1"/>
</dbReference>
<gene>
    <name evidence="3" type="ORF">NQU54_41680</name>
</gene>
<dbReference type="PANTHER" id="PTHR35526">
    <property type="entry name" value="ANTI-SIGMA-F FACTOR RSBW-RELATED"/>
    <property type="match status" value="1"/>
</dbReference>
<dbReference type="EMBL" id="JANIIC010000076">
    <property type="protein sequence ID" value="MCQ8835373.1"/>
    <property type="molecule type" value="Genomic_DNA"/>
</dbReference>
<evidence type="ECO:0000313" key="3">
    <source>
        <dbReference type="EMBL" id="MCQ8835373.1"/>
    </source>
</evidence>
<dbReference type="GO" id="GO:0005524">
    <property type="term" value="F:ATP binding"/>
    <property type="evidence" value="ECO:0007669"/>
    <property type="project" value="UniProtKB-KW"/>
</dbReference>
<accession>A0A9X2M5F1</accession>
<keyword evidence="4" id="KW-1185">Reference proteome</keyword>
<comment type="caution">
    <text evidence="3">The sequence shown here is derived from an EMBL/GenBank/DDBJ whole genome shotgun (WGS) entry which is preliminary data.</text>
</comment>
<dbReference type="InterPro" id="IPR003594">
    <property type="entry name" value="HATPase_dom"/>
</dbReference>
<evidence type="ECO:0000259" key="2">
    <source>
        <dbReference type="Pfam" id="PF13581"/>
    </source>
</evidence>
<dbReference type="Gene3D" id="3.30.565.10">
    <property type="entry name" value="Histidine kinase-like ATPase, C-terminal domain"/>
    <property type="match status" value="1"/>
</dbReference>
<name>A0A9X2M5F1_STRMQ</name>
<keyword evidence="3" id="KW-0067">ATP-binding</keyword>
<keyword evidence="1" id="KW-0418">Kinase</keyword>
<dbReference type="PANTHER" id="PTHR35526:SF3">
    <property type="entry name" value="ANTI-SIGMA-F FACTOR RSBW"/>
    <property type="match status" value="1"/>
</dbReference>